<dbReference type="Proteomes" id="UP000001491">
    <property type="component" value="Chromosome"/>
</dbReference>
<evidence type="ECO:0000256" key="6">
    <source>
        <dbReference type="ARBA" id="ARBA00022980"/>
    </source>
</evidence>
<comment type="function">
    <text evidence="10 13">This protein binds specifically to 23S rRNA; its binding is stimulated by other ribosomal proteins, e.g., L4, L17, and L20. It is important during the early stages of 50S assembly. It makes multiple contacts with different domains of the 23S rRNA in the assembled 50S subunit and ribosome.</text>
</comment>
<keyword evidence="5 10" id="KW-0694">RNA-binding</keyword>
<evidence type="ECO:0000256" key="5">
    <source>
        <dbReference type="ARBA" id="ARBA00022884"/>
    </source>
</evidence>
<evidence type="ECO:0000313" key="15">
    <source>
        <dbReference type="Proteomes" id="UP000001491"/>
    </source>
</evidence>
<dbReference type="EMBL" id="FM864216">
    <property type="protein sequence ID" value="CAT04826.1"/>
    <property type="molecule type" value="Genomic_DNA"/>
</dbReference>
<dbReference type="InterPro" id="IPR036394">
    <property type="entry name" value="Ribosomal_uL22_sf"/>
</dbReference>
<dbReference type="InterPro" id="IPR047867">
    <property type="entry name" value="Ribosomal_uL22_bac/org-type"/>
</dbReference>
<evidence type="ECO:0000256" key="13">
    <source>
        <dbReference type="RuleBase" id="RU004008"/>
    </source>
</evidence>
<dbReference type="eggNOG" id="COG0091">
    <property type="taxonomic scope" value="Bacteria"/>
</dbReference>
<dbReference type="GO" id="GO:0022625">
    <property type="term" value="C:cytosolic large ribosomal subunit"/>
    <property type="evidence" value="ECO:0007669"/>
    <property type="project" value="TreeGrafter"/>
</dbReference>
<dbReference type="Pfam" id="PF00237">
    <property type="entry name" value="Ribosomal_L22"/>
    <property type="match status" value="1"/>
</dbReference>
<comment type="function">
    <text evidence="1 10">The globular domain of the protein is located near the polypeptide exit tunnel on the outside of the subunit, while an extended beta-hairpin is found that lines the wall of the exit tunnel in the center of the 70S ribosome.</text>
</comment>
<dbReference type="PANTHER" id="PTHR13501:SF8">
    <property type="entry name" value="LARGE RIBOSOMAL SUBUNIT PROTEIN UL22M"/>
    <property type="match status" value="1"/>
</dbReference>
<dbReference type="NCBIfam" id="TIGR01044">
    <property type="entry name" value="rplV_bact"/>
    <property type="match status" value="1"/>
</dbReference>
<evidence type="ECO:0000256" key="3">
    <source>
        <dbReference type="ARBA" id="ARBA00011838"/>
    </source>
</evidence>
<dbReference type="Gene3D" id="3.90.470.10">
    <property type="entry name" value="Ribosomal protein L22/L17"/>
    <property type="match status" value="1"/>
</dbReference>
<evidence type="ECO:0000256" key="12">
    <source>
        <dbReference type="RuleBase" id="RU004006"/>
    </source>
</evidence>
<evidence type="ECO:0000256" key="2">
    <source>
        <dbReference type="ARBA" id="ARBA00009451"/>
    </source>
</evidence>
<dbReference type="KEGG" id="mco:MCJ_001360"/>
<keyword evidence="6 10" id="KW-0689">Ribosomal protein</keyword>
<protein>
    <recommendedName>
        <fullName evidence="9 10">Large ribosomal subunit protein uL22</fullName>
    </recommendedName>
</protein>
<dbReference type="SUPFAM" id="SSF54843">
    <property type="entry name" value="Ribosomal protein L22"/>
    <property type="match status" value="1"/>
</dbReference>
<dbReference type="HOGENOM" id="CLU_083987_3_1_14"/>
<comment type="subunit">
    <text evidence="3 10 12">Part of the 50S ribosomal subunit.</text>
</comment>
<evidence type="ECO:0000256" key="7">
    <source>
        <dbReference type="ARBA" id="ARBA00023274"/>
    </source>
</evidence>
<evidence type="ECO:0000256" key="11">
    <source>
        <dbReference type="RuleBase" id="RU004005"/>
    </source>
</evidence>
<evidence type="ECO:0000313" key="14">
    <source>
        <dbReference type="EMBL" id="CAT04826.1"/>
    </source>
</evidence>
<sequence length="120" mass="13139">MEKNFLKAQAHVKMQRISAQKARLVAALIKKQPTTNALAILHNTNKKAALLFIKLLNSAIANAVNNHGLDGDKLIVEQVLVNEGPTLKRFQPRSKGVASQILKRTSHLSITVAQVELGDK</sequence>
<dbReference type="GO" id="GO:0006412">
    <property type="term" value="P:translation"/>
    <property type="evidence" value="ECO:0007669"/>
    <property type="project" value="UniProtKB-UniRule"/>
</dbReference>
<comment type="similarity">
    <text evidence="2 10 11">Belongs to the universal ribosomal protein uL22 family.</text>
</comment>
<dbReference type="InterPro" id="IPR001063">
    <property type="entry name" value="Ribosomal_uL22"/>
</dbReference>
<keyword evidence="4 10" id="KW-0699">rRNA-binding</keyword>
<gene>
    <name evidence="10 14" type="primary">rplV</name>
    <name evidence="14" type="ordered locus">MCJ_001360</name>
</gene>
<dbReference type="GO" id="GO:0019843">
    <property type="term" value="F:rRNA binding"/>
    <property type="evidence" value="ECO:0007669"/>
    <property type="project" value="UniProtKB-UniRule"/>
</dbReference>
<name>C5J5T7_MESCH</name>
<keyword evidence="15" id="KW-1185">Reference proteome</keyword>
<proteinExistence type="inferred from homology"/>
<dbReference type="InterPro" id="IPR005727">
    <property type="entry name" value="Ribosomal_uL22_bac/chlpt-type"/>
</dbReference>
<evidence type="ECO:0000256" key="4">
    <source>
        <dbReference type="ARBA" id="ARBA00022730"/>
    </source>
</evidence>
<dbReference type="AlphaFoldDB" id="C5J5T7"/>
<evidence type="ECO:0000256" key="8">
    <source>
        <dbReference type="ARBA" id="ARBA00025084"/>
    </source>
</evidence>
<dbReference type="HAMAP" id="MF_01331_B">
    <property type="entry name" value="Ribosomal_uL22_B"/>
    <property type="match status" value="1"/>
</dbReference>
<accession>C5J5T7</accession>
<organism evidence="14 15">
    <name type="scientific">Mesomycoplasma conjunctivae (strain ATCC 25834 / NCTC 10147 / HRC/581)</name>
    <name type="common">Mycoplasma conjunctivae</name>
    <dbReference type="NCBI Taxonomy" id="572263"/>
    <lineage>
        <taxon>Bacteria</taxon>
        <taxon>Bacillati</taxon>
        <taxon>Mycoplasmatota</taxon>
        <taxon>Mycoplasmoidales</taxon>
        <taxon>Metamycoplasmataceae</taxon>
        <taxon>Mesomycoplasma</taxon>
    </lineage>
</organism>
<evidence type="ECO:0000256" key="9">
    <source>
        <dbReference type="ARBA" id="ARBA00035207"/>
    </source>
</evidence>
<evidence type="ECO:0000256" key="10">
    <source>
        <dbReference type="HAMAP-Rule" id="MF_01331"/>
    </source>
</evidence>
<reference evidence="15" key="1">
    <citation type="journal article" date="2009" name="BMC Bioinformatics">
        <title>The Mycoplasma conjunctivae genome sequencing, annotation and analysis.</title>
        <authorList>
            <person name="Calderon-Copete S.P."/>
            <person name="Wigger G."/>
            <person name="Wunderlin C."/>
            <person name="Schmidheini T."/>
            <person name="Frey J."/>
            <person name="Quail M.A."/>
            <person name="Falquet L."/>
        </authorList>
    </citation>
    <scope>NUCLEOTIDE SEQUENCE [LARGE SCALE GENOMIC DNA]</scope>
    <source>
        <strain evidence="15">ATCC 25834 / NCTC 10147 / HRC/581</strain>
    </source>
</reference>
<dbReference type="PANTHER" id="PTHR13501">
    <property type="entry name" value="CHLOROPLAST 50S RIBOSOMAL PROTEIN L22-RELATED"/>
    <property type="match status" value="1"/>
</dbReference>
<keyword evidence="7 10" id="KW-0687">Ribonucleoprotein</keyword>
<evidence type="ECO:0000256" key="1">
    <source>
        <dbReference type="ARBA" id="ARBA00003478"/>
    </source>
</evidence>
<dbReference type="GO" id="GO:0003735">
    <property type="term" value="F:structural constituent of ribosome"/>
    <property type="evidence" value="ECO:0007669"/>
    <property type="project" value="InterPro"/>
</dbReference>
<comment type="function">
    <text evidence="8">This protein binds specifically to 23S rRNA; its binding is stimulated by other ribosomal proteins, e.g. L4, L17, and L20. It is important during the early stages of 50S assembly. It makes multiple contacts with different domains of the 23S rRNA in the assembled 50S subunit and ribosome.</text>
</comment>